<sequence>MKKEEFLQELRNALDGKLSEADIDEITSDYGDLFDNKTAGGLNEDAVAAEIGSPAKIARTILEDLSGSDGQANHRNSGGQREYTDFQKNINEKTSKLFDKIVEPDKHIPLQELSPMSRRLGAYIIDSILLGAVFIILALALYAPVAYMGLKYPSVGVNVRPMSGMMGSLVMGRLFMLFLIGSGFNFFTALFLWATNGYTPGKWLLKMRVVKINGKKLSFLDALLRDVAIKCIANSMLSGFLNIGSFIWGCATEDHKTVHDLAAQTRVVDVRGAAHQGTRNPNPLED</sequence>
<accession>A0A8J7W188</accession>
<keyword evidence="9" id="KW-1185">Reference proteome</keyword>
<organism evidence="8 9">
    <name type="scientific">Sinanaerobacter chloroacetimidivorans</name>
    <dbReference type="NCBI Taxonomy" id="2818044"/>
    <lineage>
        <taxon>Bacteria</taxon>
        <taxon>Bacillati</taxon>
        <taxon>Bacillota</taxon>
        <taxon>Clostridia</taxon>
        <taxon>Peptostreptococcales</taxon>
        <taxon>Anaerovoracaceae</taxon>
        <taxon>Sinanaerobacter</taxon>
    </lineage>
</organism>
<evidence type="ECO:0000256" key="6">
    <source>
        <dbReference type="SAM" id="Phobius"/>
    </source>
</evidence>
<protein>
    <submittedName>
        <fullName evidence="8">RDD family protein</fullName>
    </submittedName>
</protein>
<evidence type="ECO:0000256" key="5">
    <source>
        <dbReference type="ARBA" id="ARBA00023136"/>
    </source>
</evidence>
<dbReference type="Pfam" id="PF22564">
    <property type="entry name" value="HAAS"/>
    <property type="match status" value="1"/>
</dbReference>
<evidence type="ECO:0000256" key="1">
    <source>
        <dbReference type="ARBA" id="ARBA00004651"/>
    </source>
</evidence>
<dbReference type="AlphaFoldDB" id="A0A8J7W188"/>
<dbReference type="Proteomes" id="UP000675664">
    <property type="component" value="Unassembled WGS sequence"/>
</dbReference>
<dbReference type="InterPro" id="IPR010432">
    <property type="entry name" value="RDD"/>
</dbReference>
<evidence type="ECO:0000256" key="3">
    <source>
        <dbReference type="ARBA" id="ARBA00022692"/>
    </source>
</evidence>
<dbReference type="GO" id="GO:0005886">
    <property type="term" value="C:plasma membrane"/>
    <property type="evidence" value="ECO:0007669"/>
    <property type="project" value="UniProtKB-SubCell"/>
</dbReference>
<dbReference type="EMBL" id="JAGSND010000002">
    <property type="protein sequence ID" value="MBR0597080.1"/>
    <property type="molecule type" value="Genomic_DNA"/>
</dbReference>
<evidence type="ECO:0000256" key="4">
    <source>
        <dbReference type="ARBA" id="ARBA00022989"/>
    </source>
</evidence>
<proteinExistence type="predicted"/>
<keyword evidence="3 6" id="KW-0812">Transmembrane</keyword>
<evidence type="ECO:0000313" key="8">
    <source>
        <dbReference type="EMBL" id="MBR0597080.1"/>
    </source>
</evidence>
<dbReference type="InterPro" id="IPR051791">
    <property type="entry name" value="Pra-immunoreactive"/>
</dbReference>
<evidence type="ECO:0000256" key="2">
    <source>
        <dbReference type="ARBA" id="ARBA00022475"/>
    </source>
</evidence>
<name>A0A8J7W188_9FIRM</name>
<comment type="caution">
    <text evidence="8">The sequence shown here is derived from an EMBL/GenBank/DDBJ whole genome shotgun (WGS) entry which is preliminary data.</text>
</comment>
<dbReference type="PANTHER" id="PTHR36115">
    <property type="entry name" value="PROLINE-RICH ANTIGEN HOMOLOG-RELATED"/>
    <property type="match status" value="1"/>
</dbReference>
<keyword evidence="4 6" id="KW-1133">Transmembrane helix</keyword>
<reference evidence="8" key="1">
    <citation type="submission" date="2021-04" db="EMBL/GenBank/DDBJ databases">
        <title>Sinoanaerobacter chloroacetimidivorans sp. nov., an obligate anaerobic bacterium isolated from anaerobic sludge.</title>
        <authorList>
            <person name="Bao Y."/>
        </authorList>
    </citation>
    <scope>NUCLEOTIDE SEQUENCE</scope>
    <source>
        <strain evidence="8">BAD-6</strain>
    </source>
</reference>
<feature type="domain" description="RDD" evidence="7">
    <location>
        <begin position="115"/>
        <end position="263"/>
    </location>
</feature>
<reference evidence="8" key="2">
    <citation type="submission" date="2021-04" db="EMBL/GenBank/DDBJ databases">
        <authorList>
            <person name="Liu J."/>
        </authorList>
    </citation>
    <scope>NUCLEOTIDE SEQUENCE</scope>
    <source>
        <strain evidence="8">BAD-6</strain>
    </source>
</reference>
<dbReference type="RefSeq" id="WP_227017209.1">
    <property type="nucleotide sequence ID" value="NZ_JAGSND010000002.1"/>
</dbReference>
<evidence type="ECO:0000313" key="9">
    <source>
        <dbReference type="Proteomes" id="UP000675664"/>
    </source>
</evidence>
<dbReference type="Pfam" id="PF06271">
    <property type="entry name" value="RDD"/>
    <property type="match status" value="1"/>
</dbReference>
<feature type="transmembrane region" description="Helical" evidence="6">
    <location>
        <begin position="123"/>
        <end position="150"/>
    </location>
</feature>
<comment type="subcellular location">
    <subcellularLocation>
        <location evidence="1">Cell membrane</location>
        <topology evidence="1">Multi-pass membrane protein</topology>
    </subcellularLocation>
</comment>
<evidence type="ECO:0000259" key="7">
    <source>
        <dbReference type="Pfam" id="PF06271"/>
    </source>
</evidence>
<feature type="transmembrane region" description="Helical" evidence="6">
    <location>
        <begin position="170"/>
        <end position="194"/>
    </location>
</feature>
<gene>
    <name evidence="8" type="ORF">KCX82_04280</name>
</gene>
<keyword evidence="5 6" id="KW-0472">Membrane</keyword>
<keyword evidence="2" id="KW-1003">Cell membrane</keyword>